<dbReference type="PANTHER" id="PTHR14360">
    <property type="entry name" value="PROTEIN FMP32, MITOCHONDRIAL"/>
    <property type="match status" value="1"/>
</dbReference>
<evidence type="ECO:0000256" key="2">
    <source>
        <dbReference type="ARBA" id="ARBA00004370"/>
    </source>
</evidence>
<keyword evidence="7" id="KW-0496">Mitochondrion</keyword>
<feature type="non-terminal residue" evidence="9">
    <location>
        <position position="1"/>
    </location>
</feature>
<reference evidence="9" key="1">
    <citation type="submission" date="2019-08" db="EMBL/GenBank/DDBJ databases">
        <title>The improved chromosome-level genome for the pearl oyster Pinctada fucata martensii using PacBio sequencing and Hi-C.</title>
        <authorList>
            <person name="Zheng Z."/>
        </authorList>
    </citation>
    <scope>NUCLEOTIDE SEQUENCE</scope>
    <source>
        <strain evidence="9">ZZ-2019</strain>
        <tissue evidence="9">Adductor muscle</tissue>
    </source>
</reference>
<proteinExistence type="inferred from homology"/>
<keyword evidence="6" id="KW-0175">Coiled coil</keyword>
<evidence type="ECO:0000256" key="5">
    <source>
        <dbReference type="ARBA" id="ARBA00022989"/>
    </source>
</evidence>
<sequence length="165" mass="18978">LKIIYVHIFVSLNKIFLRIGFTEEQAVTIKDVFADVLQTSLEHQSKNMATKSQLEITVQQLMSHINSVKKDMVILEKSEFSQLKNETEKQAIELAHLQTSIRNDMDQLKGNVRLDINLERSRATEAHAQNEKNLQLLHNKIDTETANLRTLYEKNKNDSIKYAAG</sequence>
<evidence type="ECO:0000256" key="6">
    <source>
        <dbReference type="ARBA" id="ARBA00023054"/>
    </source>
</evidence>
<dbReference type="Pfam" id="PF07798">
    <property type="entry name" value="CCDC90-like"/>
    <property type="match status" value="1"/>
</dbReference>
<keyword evidence="4" id="KW-0812">Transmembrane</keyword>
<comment type="subcellular location">
    <subcellularLocation>
        <location evidence="2">Membrane</location>
    </subcellularLocation>
    <subcellularLocation>
        <location evidence="1">Mitochondrion</location>
    </subcellularLocation>
</comment>
<dbReference type="Proteomes" id="UP001186944">
    <property type="component" value="Unassembled WGS sequence"/>
</dbReference>
<protein>
    <submittedName>
        <fullName evidence="9">Uncharacterized protein</fullName>
    </submittedName>
</protein>
<evidence type="ECO:0000256" key="8">
    <source>
        <dbReference type="ARBA" id="ARBA00023136"/>
    </source>
</evidence>
<evidence type="ECO:0000256" key="7">
    <source>
        <dbReference type="ARBA" id="ARBA00023128"/>
    </source>
</evidence>
<evidence type="ECO:0000313" key="9">
    <source>
        <dbReference type="EMBL" id="KAK3086823.1"/>
    </source>
</evidence>
<evidence type="ECO:0000256" key="4">
    <source>
        <dbReference type="ARBA" id="ARBA00022692"/>
    </source>
</evidence>
<comment type="similarity">
    <text evidence="3">Belongs to the CCDC90 family.</text>
</comment>
<accession>A0AA88XQP5</accession>
<dbReference type="PANTHER" id="PTHR14360:SF1">
    <property type="entry name" value="PROTEIN FMP32, MITOCHONDRIAL"/>
    <property type="match status" value="1"/>
</dbReference>
<dbReference type="GO" id="GO:0016020">
    <property type="term" value="C:membrane"/>
    <property type="evidence" value="ECO:0007669"/>
    <property type="project" value="UniProtKB-SubCell"/>
</dbReference>
<keyword evidence="10" id="KW-1185">Reference proteome</keyword>
<dbReference type="GO" id="GO:0005739">
    <property type="term" value="C:mitochondrion"/>
    <property type="evidence" value="ECO:0007669"/>
    <property type="project" value="UniProtKB-SubCell"/>
</dbReference>
<dbReference type="Gene3D" id="1.20.5.340">
    <property type="match status" value="1"/>
</dbReference>
<gene>
    <name evidence="9" type="ORF">FSP39_023984</name>
</gene>
<dbReference type="EMBL" id="VSWD01000012">
    <property type="protein sequence ID" value="KAK3086823.1"/>
    <property type="molecule type" value="Genomic_DNA"/>
</dbReference>
<keyword evidence="5" id="KW-1133">Transmembrane helix</keyword>
<organism evidence="9 10">
    <name type="scientific">Pinctada imbricata</name>
    <name type="common">Atlantic pearl-oyster</name>
    <name type="synonym">Pinctada martensii</name>
    <dbReference type="NCBI Taxonomy" id="66713"/>
    <lineage>
        <taxon>Eukaryota</taxon>
        <taxon>Metazoa</taxon>
        <taxon>Spiralia</taxon>
        <taxon>Lophotrochozoa</taxon>
        <taxon>Mollusca</taxon>
        <taxon>Bivalvia</taxon>
        <taxon>Autobranchia</taxon>
        <taxon>Pteriomorphia</taxon>
        <taxon>Pterioida</taxon>
        <taxon>Pterioidea</taxon>
        <taxon>Pteriidae</taxon>
        <taxon>Pinctada</taxon>
    </lineage>
</organism>
<dbReference type="AlphaFoldDB" id="A0AA88XQP5"/>
<evidence type="ECO:0000256" key="1">
    <source>
        <dbReference type="ARBA" id="ARBA00004173"/>
    </source>
</evidence>
<comment type="caution">
    <text evidence="9">The sequence shown here is derived from an EMBL/GenBank/DDBJ whole genome shotgun (WGS) entry which is preliminary data.</text>
</comment>
<keyword evidence="8" id="KW-0472">Membrane</keyword>
<evidence type="ECO:0000313" key="10">
    <source>
        <dbReference type="Proteomes" id="UP001186944"/>
    </source>
</evidence>
<name>A0AA88XQP5_PINIB</name>
<dbReference type="InterPro" id="IPR024461">
    <property type="entry name" value="CCDC90-like"/>
</dbReference>
<evidence type="ECO:0000256" key="3">
    <source>
        <dbReference type="ARBA" id="ARBA00007224"/>
    </source>
</evidence>